<evidence type="ECO:0000256" key="6">
    <source>
        <dbReference type="ARBA" id="ARBA00022643"/>
    </source>
</evidence>
<evidence type="ECO:0000256" key="2">
    <source>
        <dbReference type="ARBA" id="ARBA00003297"/>
    </source>
</evidence>
<dbReference type="GO" id="GO:0016651">
    <property type="term" value="F:oxidoreductase activity, acting on NAD(P)H"/>
    <property type="evidence" value="ECO:0007669"/>
    <property type="project" value="UniProtKB-ARBA"/>
</dbReference>
<feature type="domain" description="Flavodoxin-like" evidence="8">
    <location>
        <begin position="6"/>
        <end position="148"/>
    </location>
</feature>
<evidence type="ECO:0000256" key="1">
    <source>
        <dbReference type="ARBA" id="ARBA00001917"/>
    </source>
</evidence>
<organism evidence="9 10">
    <name type="scientific">Metabacillus arenae</name>
    <dbReference type="NCBI Taxonomy" id="2771434"/>
    <lineage>
        <taxon>Bacteria</taxon>
        <taxon>Bacillati</taxon>
        <taxon>Bacillota</taxon>
        <taxon>Bacilli</taxon>
        <taxon>Bacillales</taxon>
        <taxon>Bacillaceae</taxon>
        <taxon>Metabacillus</taxon>
    </lineage>
</organism>
<comment type="similarity">
    <text evidence="3">Belongs to the flavodoxin family.</text>
</comment>
<keyword evidence="7" id="KW-0249">Electron transport</keyword>
<dbReference type="InterPro" id="IPR008254">
    <property type="entry name" value="Flavodoxin/NO_synth"/>
</dbReference>
<evidence type="ECO:0000313" key="9">
    <source>
        <dbReference type="EMBL" id="MBD1379067.1"/>
    </source>
</evidence>
<name>A0A926RWD5_9BACI</name>
<dbReference type="SUPFAM" id="SSF52218">
    <property type="entry name" value="Flavoproteins"/>
    <property type="match status" value="1"/>
</dbReference>
<keyword evidence="10" id="KW-1185">Reference proteome</keyword>
<comment type="cofactor">
    <cofactor evidence="1">
        <name>FMN</name>
        <dbReference type="ChEBI" id="CHEBI:58210"/>
    </cofactor>
</comment>
<evidence type="ECO:0000256" key="7">
    <source>
        <dbReference type="ARBA" id="ARBA00022982"/>
    </source>
</evidence>
<dbReference type="InterPro" id="IPR001226">
    <property type="entry name" value="Flavodoxin_CS"/>
</dbReference>
<dbReference type="Gene3D" id="3.40.50.360">
    <property type="match status" value="1"/>
</dbReference>
<dbReference type="GO" id="GO:0009055">
    <property type="term" value="F:electron transfer activity"/>
    <property type="evidence" value="ECO:0007669"/>
    <property type="project" value="InterPro"/>
</dbReference>
<comment type="function">
    <text evidence="2">Low-potential electron donor to a number of redox enzymes.</text>
</comment>
<reference evidence="9" key="1">
    <citation type="submission" date="2020-09" db="EMBL/GenBank/DDBJ databases">
        <title>A novel bacterium of genus Bacillus, isolated from South China Sea.</title>
        <authorList>
            <person name="Huang H."/>
            <person name="Mo K."/>
            <person name="Hu Y."/>
        </authorList>
    </citation>
    <scope>NUCLEOTIDE SEQUENCE</scope>
    <source>
        <strain evidence="9">IB182487</strain>
    </source>
</reference>
<dbReference type="GO" id="GO:0010181">
    <property type="term" value="F:FMN binding"/>
    <property type="evidence" value="ECO:0007669"/>
    <property type="project" value="InterPro"/>
</dbReference>
<dbReference type="InterPro" id="IPR050619">
    <property type="entry name" value="Flavodoxin"/>
</dbReference>
<keyword evidence="4" id="KW-0813">Transport</keyword>
<evidence type="ECO:0000256" key="4">
    <source>
        <dbReference type="ARBA" id="ARBA00022448"/>
    </source>
</evidence>
<dbReference type="PANTHER" id="PTHR42809:SF1">
    <property type="entry name" value="FLAVODOXIN 1"/>
    <property type="match status" value="1"/>
</dbReference>
<dbReference type="Pfam" id="PF00258">
    <property type="entry name" value="Flavodoxin_1"/>
    <property type="match status" value="1"/>
</dbReference>
<keyword evidence="5" id="KW-0285">Flavoprotein</keyword>
<gene>
    <name evidence="9" type="ORF">IC621_02385</name>
</gene>
<evidence type="ECO:0000259" key="8">
    <source>
        <dbReference type="PROSITE" id="PS50902"/>
    </source>
</evidence>
<dbReference type="PANTHER" id="PTHR42809">
    <property type="entry name" value="FLAVODOXIN 2"/>
    <property type="match status" value="1"/>
</dbReference>
<dbReference type="PROSITE" id="PS00201">
    <property type="entry name" value="FLAVODOXIN"/>
    <property type="match status" value="1"/>
</dbReference>
<dbReference type="PROSITE" id="PS50902">
    <property type="entry name" value="FLAVODOXIN_LIKE"/>
    <property type="match status" value="1"/>
</dbReference>
<dbReference type="InterPro" id="IPR029039">
    <property type="entry name" value="Flavoprotein-like_sf"/>
</dbReference>
<proteinExistence type="inferred from homology"/>
<comment type="caution">
    <text evidence="9">The sequence shown here is derived from an EMBL/GenBank/DDBJ whole genome shotgun (WGS) entry which is preliminary data.</text>
</comment>
<dbReference type="EMBL" id="JACXAI010000002">
    <property type="protein sequence ID" value="MBD1379067.1"/>
    <property type="molecule type" value="Genomic_DNA"/>
</dbReference>
<dbReference type="Proteomes" id="UP000626844">
    <property type="component" value="Unassembled WGS sequence"/>
</dbReference>
<accession>A0A926RWD5</accession>
<keyword evidence="6" id="KW-0288">FMN</keyword>
<evidence type="ECO:0000256" key="5">
    <source>
        <dbReference type="ARBA" id="ARBA00022630"/>
    </source>
</evidence>
<evidence type="ECO:0000256" key="3">
    <source>
        <dbReference type="ARBA" id="ARBA00005267"/>
    </source>
</evidence>
<protein>
    <submittedName>
        <fullName evidence="9">Flavodoxin family protein</fullName>
    </submittedName>
</protein>
<dbReference type="RefSeq" id="WP_191155359.1">
    <property type="nucleotide sequence ID" value="NZ_JACXAI010000002.1"/>
</dbReference>
<dbReference type="AlphaFoldDB" id="A0A926RWD5"/>
<sequence length="154" mass="17788">MSVNKVLIVYYSLSGNTKVVANKIREFINDQVQECDVLVLGKNSDYTNLNIEKYDLVFIGSPTYGTGNTPEYTLAFLRYILKYNNFILPSFAVFGTGDTQWANYTRAIDEIKYHLEKKTTVIDILRVEQRPVSVYQISKIKDFADNVIRRTYDC</sequence>
<evidence type="ECO:0000313" key="10">
    <source>
        <dbReference type="Proteomes" id="UP000626844"/>
    </source>
</evidence>